<dbReference type="PIRSF" id="PIRSF003230">
    <property type="entry name" value="YbgC"/>
    <property type="match status" value="1"/>
</dbReference>
<dbReference type="AlphaFoldDB" id="A0A645GJR6"/>
<gene>
    <name evidence="4" type="ORF">SDC9_173814</name>
</gene>
<dbReference type="InterPro" id="IPR029069">
    <property type="entry name" value="HotDog_dom_sf"/>
</dbReference>
<feature type="domain" description="Thioesterase" evidence="3">
    <location>
        <begin position="17"/>
        <end position="101"/>
    </location>
</feature>
<protein>
    <recommendedName>
        <fullName evidence="3">Thioesterase domain-containing protein</fullName>
    </recommendedName>
</protein>
<dbReference type="InterPro" id="IPR006683">
    <property type="entry name" value="Thioestr_dom"/>
</dbReference>
<dbReference type="NCBIfam" id="TIGR00051">
    <property type="entry name" value="YbgC/FadM family acyl-CoA thioesterase"/>
    <property type="match status" value="1"/>
</dbReference>
<evidence type="ECO:0000313" key="4">
    <source>
        <dbReference type="EMBL" id="MPN26390.1"/>
    </source>
</evidence>
<proteinExistence type="inferred from homology"/>
<dbReference type="Pfam" id="PF03061">
    <property type="entry name" value="4HBT"/>
    <property type="match status" value="1"/>
</dbReference>
<evidence type="ECO:0000256" key="2">
    <source>
        <dbReference type="ARBA" id="ARBA00022801"/>
    </source>
</evidence>
<reference evidence="4" key="1">
    <citation type="submission" date="2019-08" db="EMBL/GenBank/DDBJ databases">
        <authorList>
            <person name="Kucharzyk K."/>
            <person name="Murdoch R.W."/>
            <person name="Higgins S."/>
            <person name="Loffler F."/>
        </authorList>
    </citation>
    <scope>NUCLEOTIDE SEQUENCE</scope>
</reference>
<dbReference type="CDD" id="cd00586">
    <property type="entry name" value="4HBT"/>
    <property type="match status" value="1"/>
</dbReference>
<organism evidence="4">
    <name type="scientific">bioreactor metagenome</name>
    <dbReference type="NCBI Taxonomy" id="1076179"/>
    <lineage>
        <taxon>unclassified sequences</taxon>
        <taxon>metagenomes</taxon>
        <taxon>ecological metagenomes</taxon>
    </lineage>
</organism>
<accession>A0A645GJR6</accession>
<dbReference type="InterPro" id="IPR006684">
    <property type="entry name" value="YbgC/YbaW"/>
</dbReference>
<sequence length="138" mass="16282">MYHEMEYRVPYADTDQMGVVYYANYLEYFERSRTEMLRSAGLPYSELEKRGQYLPVSEAYCKYHASARYDDLLTFRSYVKEIRGVRMVIASEVRRGEGLLVSGYVTLVSVNAERKVSRMSNDLIESCKQFFYEPENEQ</sequence>
<evidence type="ECO:0000256" key="1">
    <source>
        <dbReference type="ARBA" id="ARBA00005953"/>
    </source>
</evidence>
<evidence type="ECO:0000259" key="3">
    <source>
        <dbReference type="Pfam" id="PF03061"/>
    </source>
</evidence>
<dbReference type="InterPro" id="IPR050563">
    <property type="entry name" value="4-hydroxybenzoyl-CoA_TE"/>
</dbReference>
<dbReference type="EMBL" id="VSSQ01075894">
    <property type="protein sequence ID" value="MPN26390.1"/>
    <property type="molecule type" value="Genomic_DNA"/>
</dbReference>
<dbReference type="PANTHER" id="PTHR31793">
    <property type="entry name" value="4-HYDROXYBENZOYL-COA THIOESTERASE FAMILY MEMBER"/>
    <property type="match status" value="1"/>
</dbReference>
<comment type="caution">
    <text evidence="4">The sequence shown here is derived from an EMBL/GenBank/DDBJ whole genome shotgun (WGS) entry which is preliminary data.</text>
</comment>
<keyword evidence="2" id="KW-0378">Hydrolase</keyword>
<dbReference type="Gene3D" id="3.10.129.10">
    <property type="entry name" value="Hotdog Thioesterase"/>
    <property type="match status" value="1"/>
</dbReference>
<dbReference type="SUPFAM" id="SSF54637">
    <property type="entry name" value="Thioesterase/thiol ester dehydrase-isomerase"/>
    <property type="match status" value="1"/>
</dbReference>
<name>A0A645GJR6_9ZZZZ</name>
<dbReference type="GO" id="GO:0047617">
    <property type="term" value="F:fatty acyl-CoA hydrolase activity"/>
    <property type="evidence" value="ECO:0007669"/>
    <property type="project" value="TreeGrafter"/>
</dbReference>
<dbReference type="PANTHER" id="PTHR31793:SF27">
    <property type="entry name" value="NOVEL THIOESTERASE SUPERFAMILY DOMAIN AND SAPOSIN A-TYPE DOMAIN CONTAINING PROTEIN (0610012H03RIK)"/>
    <property type="match status" value="1"/>
</dbReference>
<comment type="similarity">
    <text evidence="1">Belongs to the 4-hydroxybenzoyl-CoA thioesterase family.</text>
</comment>